<comment type="caution">
    <text evidence="2">The sequence shown here is derived from an EMBL/GenBank/DDBJ whole genome shotgun (WGS) entry which is preliminary data.</text>
</comment>
<dbReference type="Gene3D" id="3.40.190.10">
    <property type="entry name" value="Periplasmic binding protein-like II"/>
    <property type="match status" value="2"/>
</dbReference>
<gene>
    <name evidence="2" type="ORF">CLV78_11529</name>
</gene>
<dbReference type="InterPro" id="IPR011852">
    <property type="entry name" value="TRAP_TAXI"/>
</dbReference>
<evidence type="ECO:0008006" key="4">
    <source>
        <dbReference type="Google" id="ProtNLM"/>
    </source>
</evidence>
<reference evidence="2 3" key="1">
    <citation type="submission" date="2018-03" db="EMBL/GenBank/DDBJ databases">
        <title>Genomic Encyclopedia of Archaeal and Bacterial Type Strains, Phase II (KMG-II): from individual species to whole genera.</title>
        <authorList>
            <person name="Goeker M."/>
        </authorList>
    </citation>
    <scope>NUCLEOTIDE SEQUENCE [LARGE SCALE GENOMIC DNA]</scope>
    <source>
        <strain evidence="2 3">DSM 29328</strain>
    </source>
</reference>
<proteinExistence type="predicted"/>
<dbReference type="PANTHER" id="PTHR42941:SF1">
    <property type="entry name" value="SLL1037 PROTEIN"/>
    <property type="match status" value="1"/>
</dbReference>
<dbReference type="NCBIfam" id="TIGR02122">
    <property type="entry name" value="TRAP_TAXI"/>
    <property type="match status" value="1"/>
</dbReference>
<organism evidence="2 3">
    <name type="scientific">Aliiruegeria haliotis</name>
    <dbReference type="NCBI Taxonomy" id="1280846"/>
    <lineage>
        <taxon>Bacteria</taxon>
        <taxon>Pseudomonadati</taxon>
        <taxon>Pseudomonadota</taxon>
        <taxon>Alphaproteobacteria</taxon>
        <taxon>Rhodobacterales</taxon>
        <taxon>Roseobacteraceae</taxon>
        <taxon>Aliiruegeria</taxon>
    </lineage>
</organism>
<keyword evidence="3" id="KW-1185">Reference proteome</keyword>
<keyword evidence="1" id="KW-0732">Signal</keyword>
<dbReference type="EMBL" id="PVTD01000015">
    <property type="protein sequence ID" value="PRY20080.1"/>
    <property type="molecule type" value="Genomic_DNA"/>
</dbReference>
<accession>A0A2T0RG45</accession>
<dbReference type="SUPFAM" id="SSF53850">
    <property type="entry name" value="Periplasmic binding protein-like II"/>
    <property type="match status" value="1"/>
</dbReference>
<name>A0A2T0RG45_9RHOB</name>
<feature type="chain" id="PRO_5015512324" description="TRAP transporter TAXI family solute receptor" evidence="1">
    <location>
        <begin position="25"/>
        <end position="328"/>
    </location>
</feature>
<evidence type="ECO:0000313" key="2">
    <source>
        <dbReference type="EMBL" id="PRY20080.1"/>
    </source>
</evidence>
<feature type="signal peptide" evidence="1">
    <location>
        <begin position="1"/>
        <end position="24"/>
    </location>
</feature>
<sequence>MMMRSTIGLGVAAAAMLAATSLTAETIKMQAEEPGSSIYLYAGLFEAVIEKATDLDIEIIPRGGSVANTAATSMGKTDFGFANGLPVAWGAAGILDFEGKKQENNRLVFSGMQVAYLVAAGASEYVEKSGADTVAAALTGDDPVKVLVEPTGSINPVVLDLYLKSQGTDLDAHRDAGHVVQVPSSQMGQRVQDGFANGIFTQGPIGNPDLTEVMLAEPMTFLTWSESDLAAMKDVGYVAATMPAGSYDGQDADYTAPAALNDMIVNKDVDEEVVYQVTKAIIENQDELAAANQAFATWDPEAFIQPDYHVVPLHPGAERYYRERGWLK</sequence>
<dbReference type="PANTHER" id="PTHR42941">
    <property type="entry name" value="SLL1037 PROTEIN"/>
    <property type="match status" value="1"/>
</dbReference>
<dbReference type="Proteomes" id="UP000239480">
    <property type="component" value="Unassembled WGS sequence"/>
</dbReference>
<evidence type="ECO:0000256" key="1">
    <source>
        <dbReference type="SAM" id="SignalP"/>
    </source>
</evidence>
<protein>
    <recommendedName>
        <fullName evidence="4">TRAP transporter TAXI family solute receptor</fullName>
    </recommendedName>
</protein>
<evidence type="ECO:0000313" key="3">
    <source>
        <dbReference type="Proteomes" id="UP000239480"/>
    </source>
</evidence>
<dbReference type="Pfam" id="PF16868">
    <property type="entry name" value="NMT1_3"/>
    <property type="match status" value="1"/>
</dbReference>
<dbReference type="AlphaFoldDB" id="A0A2T0RG45"/>